<dbReference type="OrthoDB" id="255848at2"/>
<name>A0A5C5VT84_9BACT</name>
<accession>A0A5C5VT84</accession>
<dbReference type="RefSeq" id="WP_146575253.1">
    <property type="nucleotide sequence ID" value="NZ_SJPH01000009.1"/>
</dbReference>
<feature type="domain" description="DUF1559" evidence="2">
    <location>
        <begin position="39"/>
        <end position="320"/>
    </location>
</feature>
<dbReference type="InterPro" id="IPR011453">
    <property type="entry name" value="DUF1559"/>
</dbReference>
<organism evidence="3 4">
    <name type="scientific">Botrimarina hoheduenensis</name>
    <dbReference type="NCBI Taxonomy" id="2528000"/>
    <lineage>
        <taxon>Bacteria</taxon>
        <taxon>Pseudomonadati</taxon>
        <taxon>Planctomycetota</taxon>
        <taxon>Planctomycetia</taxon>
        <taxon>Pirellulales</taxon>
        <taxon>Lacipirellulaceae</taxon>
        <taxon>Botrimarina</taxon>
    </lineage>
</organism>
<dbReference type="Pfam" id="PF07596">
    <property type="entry name" value="SBP_bac_10"/>
    <property type="match status" value="1"/>
</dbReference>
<feature type="region of interest" description="Disordered" evidence="1">
    <location>
        <begin position="240"/>
        <end position="287"/>
    </location>
</feature>
<sequence>MSALLRRSLRRSLGFTLVELLVVIAIIGILVALLLPAVQAAREAARRSSCQNNLRQVTIGVHNFEAAFERFPSGSTNPTGPIRNLPEGDHKSWIVRILPYMGEQVRYRAMDLEVGAYHRLNNAVRQSGIQLLRCPSTPADNYPYSSYAGVHHDAEAPIAETNTGLLYLNSRIRFEEMLDGAGYTLLLGEKITDGLTDLGWMSGTPATLRNVGVPINENGGKEADRWGGGSLPPWWESAANYQTYDGSGGDDFGGDEGLEEESGDEAPVDDAEQSDDPYIPRGGDSNNPLAVGGFGSYHPGGCQFALADGSIRFVSDDTELGVLAKLANREDGKMVDIDGL</sequence>
<dbReference type="EMBL" id="SJPH01000009">
    <property type="protein sequence ID" value="TWT41327.1"/>
    <property type="molecule type" value="Genomic_DNA"/>
</dbReference>
<dbReference type="PANTHER" id="PTHR30093">
    <property type="entry name" value="GENERAL SECRETION PATHWAY PROTEIN G"/>
    <property type="match status" value="1"/>
</dbReference>
<protein>
    <recommendedName>
        <fullName evidence="2">DUF1559 domain-containing protein</fullName>
    </recommendedName>
</protein>
<dbReference type="NCBIfam" id="TIGR02532">
    <property type="entry name" value="IV_pilin_GFxxxE"/>
    <property type="match status" value="1"/>
</dbReference>
<dbReference type="InterPro" id="IPR045584">
    <property type="entry name" value="Pilin-like"/>
</dbReference>
<comment type="caution">
    <text evidence="3">The sequence shown here is derived from an EMBL/GenBank/DDBJ whole genome shotgun (WGS) entry which is preliminary data.</text>
</comment>
<dbReference type="Gene3D" id="3.30.700.10">
    <property type="entry name" value="Glycoprotein, Type 4 Pilin"/>
    <property type="match status" value="1"/>
</dbReference>
<evidence type="ECO:0000313" key="3">
    <source>
        <dbReference type="EMBL" id="TWT41327.1"/>
    </source>
</evidence>
<evidence type="ECO:0000313" key="4">
    <source>
        <dbReference type="Proteomes" id="UP000318995"/>
    </source>
</evidence>
<evidence type="ECO:0000256" key="1">
    <source>
        <dbReference type="SAM" id="MobiDB-lite"/>
    </source>
</evidence>
<dbReference type="AlphaFoldDB" id="A0A5C5VT84"/>
<dbReference type="Pfam" id="PF07963">
    <property type="entry name" value="N_methyl"/>
    <property type="match status" value="1"/>
</dbReference>
<dbReference type="NCBIfam" id="TIGR04294">
    <property type="entry name" value="pre_pil_HX9DG"/>
    <property type="match status" value="1"/>
</dbReference>
<keyword evidence="4" id="KW-1185">Reference proteome</keyword>
<evidence type="ECO:0000259" key="2">
    <source>
        <dbReference type="Pfam" id="PF07596"/>
    </source>
</evidence>
<feature type="compositionally biased region" description="Acidic residues" evidence="1">
    <location>
        <begin position="252"/>
        <end position="275"/>
    </location>
</feature>
<proteinExistence type="predicted"/>
<dbReference type="InterPro" id="IPR027558">
    <property type="entry name" value="Pre_pil_HX9DG_C"/>
</dbReference>
<dbReference type="Proteomes" id="UP000318995">
    <property type="component" value="Unassembled WGS sequence"/>
</dbReference>
<reference evidence="3 4" key="1">
    <citation type="submission" date="2019-02" db="EMBL/GenBank/DDBJ databases">
        <title>Deep-cultivation of Planctomycetes and their phenomic and genomic characterization uncovers novel biology.</title>
        <authorList>
            <person name="Wiegand S."/>
            <person name="Jogler M."/>
            <person name="Boedeker C."/>
            <person name="Pinto D."/>
            <person name="Vollmers J."/>
            <person name="Rivas-Marin E."/>
            <person name="Kohn T."/>
            <person name="Peeters S.H."/>
            <person name="Heuer A."/>
            <person name="Rast P."/>
            <person name="Oberbeckmann S."/>
            <person name="Bunk B."/>
            <person name="Jeske O."/>
            <person name="Meyerdierks A."/>
            <person name="Storesund J.E."/>
            <person name="Kallscheuer N."/>
            <person name="Luecker S."/>
            <person name="Lage O.M."/>
            <person name="Pohl T."/>
            <person name="Merkel B.J."/>
            <person name="Hornburger P."/>
            <person name="Mueller R.-W."/>
            <person name="Bruemmer F."/>
            <person name="Labrenz M."/>
            <person name="Spormann A.M."/>
            <person name="Op Den Camp H."/>
            <person name="Overmann J."/>
            <person name="Amann R."/>
            <person name="Jetten M.S.M."/>
            <person name="Mascher T."/>
            <person name="Medema M.H."/>
            <person name="Devos D.P."/>
            <person name="Kaster A.-K."/>
            <person name="Ovreas L."/>
            <person name="Rohde M."/>
            <person name="Galperin M.Y."/>
            <person name="Jogler C."/>
        </authorList>
    </citation>
    <scope>NUCLEOTIDE SEQUENCE [LARGE SCALE GENOMIC DNA]</scope>
    <source>
        <strain evidence="3 4">Pla111</strain>
    </source>
</reference>
<dbReference type="PANTHER" id="PTHR30093:SF2">
    <property type="entry name" value="TYPE II SECRETION SYSTEM PROTEIN H"/>
    <property type="match status" value="1"/>
</dbReference>
<gene>
    <name evidence="3" type="ORF">Pla111_30410</name>
</gene>
<dbReference type="InterPro" id="IPR012902">
    <property type="entry name" value="N_methyl_site"/>
</dbReference>
<dbReference type="SUPFAM" id="SSF54523">
    <property type="entry name" value="Pili subunits"/>
    <property type="match status" value="1"/>
</dbReference>